<evidence type="ECO:0000313" key="1">
    <source>
        <dbReference type="EMBL" id="CAF1034574.1"/>
    </source>
</evidence>
<keyword evidence="3" id="KW-1185">Reference proteome</keyword>
<gene>
    <name evidence="1" type="ORF">EDS130_LOCUS16591</name>
    <name evidence="2" type="ORF">XAT740_LOCUS48037</name>
</gene>
<dbReference type="AlphaFoldDB" id="A0A814J9U3"/>
<dbReference type="EMBL" id="CAJNOJ010000072">
    <property type="protein sequence ID" value="CAF1034574.1"/>
    <property type="molecule type" value="Genomic_DNA"/>
</dbReference>
<evidence type="ECO:0000313" key="3">
    <source>
        <dbReference type="Proteomes" id="UP000663828"/>
    </source>
</evidence>
<accession>A0A814J9U3</accession>
<protein>
    <submittedName>
        <fullName evidence="1">Uncharacterized protein</fullName>
    </submittedName>
</protein>
<reference evidence="1" key="1">
    <citation type="submission" date="2021-02" db="EMBL/GenBank/DDBJ databases">
        <authorList>
            <person name="Nowell W R."/>
        </authorList>
    </citation>
    <scope>NUCLEOTIDE SEQUENCE</scope>
</reference>
<dbReference type="Proteomes" id="UP000663852">
    <property type="component" value="Unassembled WGS sequence"/>
</dbReference>
<name>A0A814J9U3_ADIRI</name>
<evidence type="ECO:0000313" key="2">
    <source>
        <dbReference type="EMBL" id="CAF1603902.1"/>
    </source>
</evidence>
<proteinExistence type="predicted"/>
<dbReference type="Proteomes" id="UP000663828">
    <property type="component" value="Unassembled WGS sequence"/>
</dbReference>
<comment type="caution">
    <text evidence="1">The sequence shown here is derived from an EMBL/GenBank/DDBJ whole genome shotgun (WGS) entry which is preliminary data.</text>
</comment>
<evidence type="ECO:0000313" key="4">
    <source>
        <dbReference type="Proteomes" id="UP000663852"/>
    </source>
</evidence>
<sequence length="357" mass="41295">MGSAACRPKVKQYDQSIQIPSISPCTSTSTPPPGQPYPTVVSWPSSAEKGFKVKSNTEQYTSVWDQNTQLSSIFPQSLKSRSNKIEHHQKEMITTDWSKANSTNVDSTHIESMINSQTQSSIHLSTSDKIDELINNFNHIHNQQDESIKRRTQQISTEIEYVLTHIINETQQEQQRLLQYAKEQQIKQDEHYRQLLQTYISQLDEMKAKELAQLQGELDDCREQIMQVSQMKIMSVNEQANMIKSKIVREEQQQATMEIDTVNMQLQNFITDSNFQKLDSEIVTKTNVIVNANVRTKSTDQSIEDVKHIDEQSMQHTYTKTKYSNLKVNHRFEHDEEIVQIGKKIPINPILQVQKSR</sequence>
<dbReference type="EMBL" id="CAJNOR010006803">
    <property type="protein sequence ID" value="CAF1603902.1"/>
    <property type="molecule type" value="Genomic_DNA"/>
</dbReference>
<organism evidence="1 4">
    <name type="scientific">Adineta ricciae</name>
    <name type="common">Rotifer</name>
    <dbReference type="NCBI Taxonomy" id="249248"/>
    <lineage>
        <taxon>Eukaryota</taxon>
        <taxon>Metazoa</taxon>
        <taxon>Spiralia</taxon>
        <taxon>Gnathifera</taxon>
        <taxon>Rotifera</taxon>
        <taxon>Eurotatoria</taxon>
        <taxon>Bdelloidea</taxon>
        <taxon>Adinetida</taxon>
        <taxon>Adinetidae</taxon>
        <taxon>Adineta</taxon>
    </lineage>
</organism>
<dbReference type="OrthoDB" id="10042411at2759"/>